<keyword evidence="2" id="KW-1185">Reference proteome</keyword>
<dbReference type="AlphaFoldDB" id="A0AAV8QBB6"/>
<protein>
    <submittedName>
        <fullName evidence="1">Uncharacterized protein</fullName>
    </submittedName>
</protein>
<evidence type="ECO:0000313" key="1">
    <source>
        <dbReference type="EMBL" id="KAJ8470514.1"/>
    </source>
</evidence>
<dbReference type="Proteomes" id="UP001222027">
    <property type="component" value="Unassembled WGS sequence"/>
</dbReference>
<name>A0AAV8QBB6_ENSVE</name>
<dbReference type="EMBL" id="JAQQAF010000007">
    <property type="protein sequence ID" value="KAJ8470514.1"/>
    <property type="molecule type" value="Genomic_DNA"/>
</dbReference>
<gene>
    <name evidence="1" type="ORF">OPV22_024857</name>
</gene>
<proteinExistence type="predicted"/>
<reference evidence="1 2" key="1">
    <citation type="submission" date="2022-12" db="EMBL/GenBank/DDBJ databases">
        <title>Chromosome-scale assembly of the Ensete ventricosum genome.</title>
        <authorList>
            <person name="Dussert Y."/>
            <person name="Stocks J."/>
            <person name="Wendawek A."/>
            <person name="Woldeyes F."/>
            <person name="Nichols R.A."/>
            <person name="Borrell J.S."/>
        </authorList>
    </citation>
    <scope>NUCLEOTIDE SEQUENCE [LARGE SCALE GENOMIC DNA]</scope>
    <source>
        <strain evidence="2">cv. Maze</strain>
        <tissue evidence="1">Seeds</tissue>
    </source>
</reference>
<accession>A0AAV8QBB6</accession>
<sequence length="207" mass="23667">MEIPERGDCEGRCQGSGGGRAGRQAGALLEAPEPGLPAAGGRRGLVVDACEKKEDLEALTDSKFSAFRRFTKLIGLKDYMKCHVKKKDIRKSLDSIYPPMRIWKERNMHLLFAHFFRIYQTFHHLTLCARESGHIEAVFISSMLLKAKVGPLVNLTTYGLKFVQSLSFQHEESSRLLTLLVGIFFRYTMLRRNKQVRHGRQRLRSSR</sequence>
<organism evidence="1 2">
    <name type="scientific">Ensete ventricosum</name>
    <name type="common">Abyssinian banana</name>
    <name type="synonym">Musa ensete</name>
    <dbReference type="NCBI Taxonomy" id="4639"/>
    <lineage>
        <taxon>Eukaryota</taxon>
        <taxon>Viridiplantae</taxon>
        <taxon>Streptophyta</taxon>
        <taxon>Embryophyta</taxon>
        <taxon>Tracheophyta</taxon>
        <taxon>Spermatophyta</taxon>
        <taxon>Magnoliopsida</taxon>
        <taxon>Liliopsida</taxon>
        <taxon>Zingiberales</taxon>
        <taxon>Musaceae</taxon>
        <taxon>Ensete</taxon>
    </lineage>
</organism>
<comment type="caution">
    <text evidence="1">The sequence shown here is derived from an EMBL/GenBank/DDBJ whole genome shotgun (WGS) entry which is preliminary data.</text>
</comment>
<evidence type="ECO:0000313" key="2">
    <source>
        <dbReference type="Proteomes" id="UP001222027"/>
    </source>
</evidence>